<dbReference type="GO" id="GO:0005840">
    <property type="term" value="C:ribosome"/>
    <property type="evidence" value="ECO:0007669"/>
    <property type="project" value="UniProtKB-KW"/>
</dbReference>
<evidence type="ECO:0000256" key="1">
    <source>
        <dbReference type="ARBA" id="ARBA00009512"/>
    </source>
</evidence>
<dbReference type="EMBL" id="CP002376">
    <property type="protein sequence ID" value="AEZ59314.1"/>
    <property type="molecule type" value="Genomic_DNA"/>
</dbReference>
<evidence type="ECO:0000256" key="6">
    <source>
        <dbReference type="ARBA" id="ARBA00035294"/>
    </source>
</evidence>
<evidence type="ECO:0000256" key="2">
    <source>
        <dbReference type="ARBA" id="ARBA00022884"/>
    </source>
</evidence>
<proteinExistence type="inferred from homology"/>
<dbReference type="Proteomes" id="UP000008192">
    <property type="component" value="Chromosome"/>
</dbReference>
<evidence type="ECO:0000256" key="3">
    <source>
        <dbReference type="ARBA" id="ARBA00022980"/>
    </source>
</evidence>
<dbReference type="InterPro" id="IPR035980">
    <property type="entry name" value="Ribosomal_bS6_sf"/>
</dbReference>
<dbReference type="Pfam" id="PF01250">
    <property type="entry name" value="Ribosomal_S6"/>
    <property type="match status" value="1"/>
</dbReference>
<dbReference type="AlphaFoldDB" id="A0AAU8PL58"/>
<keyword evidence="4 7" id="KW-0687">Ribonucleoprotein</keyword>
<keyword evidence="2 7" id="KW-0694">RNA-binding</keyword>
<dbReference type="Gene3D" id="3.30.70.60">
    <property type="match status" value="1"/>
</dbReference>
<dbReference type="InterPro" id="IPR014717">
    <property type="entry name" value="Transl_elong_EF1B/ribsomal_bS6"/>
</dbReference>
<dbReference type="HAMAP" id="MF_00360">
    <property type="entry name" value="Ribosomal_bS6"/>
    <property type="match status" value="1"/>
</dbReference>
<dbReference type="GO" id="GO:0006412">
    <property type="term" value="P:translation"/>
    <property type="evidence" value="ECO:0007669"/>
    <property type="project" value="UniProtKB-UniRule"/>
</dbReference>
<dbReference type="GO" id="GO:0070181">
    <property type="term" value="F:small ribosomal subunit rRNA binding"/>
    <property type="evidence" value="ECO:0007669"/>
    <property type="project" value="TreeGrafter"/>
</dbReference>
<reference evidence="9" key="1">
    <citation type="journal article" date="2012" name="PLoS Negl. Trop. Dis.">
        <title>Whole genome sequences of three Treponema pallidum ssp. pertenue strains: yaws and syphilis treponemes differ in less than 0.2% of the genome sequence.</title>
        <authorList>
            <person name="Cejkova D."/>
            <person name="Zobanikova M."/>
            <person name="Chen L."/>
            <person name="Pospisilova P."/>
            <person name="Strouhal M."/>
            <person name="Qin X."/>
            <person name="Mikalova L."/>
            <person name="Norris S.J."/>
            <person name="Muzny D.M."/>
            <person name="Gibbs R.A."/>
            <person name="Fulton L.L."/>
            <person name="Sodergren E."/>
            <person name="Weinstock G.M."/>
            <person name="Smajs D."/>
        </authorList>
    </citation>
    <scope>NUCLEOTIDE SEQUENCE [LARGE SCALE GENOMIC DNA]</scope>
    <source>
        <strain evidence="9">Gauthier</strain>
    </source>
</reference>
<evidence type="ECO:0000313" key="9">
    <source>
        <dbReference type="Proteomes" id="UP000008192"/>
    </source>
</evidence>
<gene>
    <name evidence="7 8" type="primary">rpsF</name>
    <name evidence="8" type="ordered locus">TPEGAU_0063</name>
</gene>
<dbReference type="GeneID" id="93875858"/>
<keyword evidence="7" id="KW-0699">rRNA-binding</keyword>
<dbReference type="NCBIfam" id="TIGR00166">
    <property type="entry name" value="S6"/>
    <property type="match status" value="1"/>
</dbReference>
<dbReference type="KEGG" id="tpg:TPEGAU_0063"/>
<accession>A0AAU8PL58</accession>
<comment type="function">
    <text evidence="5 7">Binds together with bS18 to 16S ribosomal RNA.</text>
</comment>
<keyword evidence="3 7" id="KW-0689">Ribosomal protein</keyword>
<dbReference type="GO" id="GO:1990904">
    <property type="term" value="C:ribonucleoprotein complex"/>
    <property type="evidence" value="ECO:0007669"/>
    <property type="project" value="UniProtKB-KW"/>
</dbReference>
<dbReference type="RefSeq" id="WP_010881512.1">
    <property type="nucleotide sequence ID" value="NC_016843.1"/>
</dbReference>
<dbReference type="SMR" id="A0AAU8PL58"/>
<dbReference type="PANTHER" id="PTHR21011:SF1">
    <property type="entry name" value="SMALL RIBOSOMAL SUBUNIT PROTEIN BS6M"/>
    <property type="match status" value="1"/>
</dbReference>
<protein>
    <recommendedName>
        <fullName evidence="6 7">Small ribosomal subunit protein bS6</fullName>
    </recommendedName>
</protein>
<dbReference type="GO" id="GO:0003735">
    <property type="term" value="F:structural constituent of ribosome"/>
    <property type="evidence" value="ECO:0007669"/>
    <property type="project" value="InterPro"/>
</dbReference>
<evidence type="ECO:0000313" key="8">
    <source>
        <dbReference type="EMBL" id="AEZ59314.1"/>
    </source>
</evidence>
<dbReference type="CDD" id="cd00473">
    <property type="entry name" value="bS6"/>
    <property type="match status" value="1"/>
</dbReference>
<dbReference type="InterPro" id="IPR020814">
    <property type="entry name" value="Ribosomal_S6_plastid/chlpt"/>
</dbReference>
<dbReference type="SUPFAM" id="SSF54995">
    <property type="entry name" value="Ribosomal protein S6"/>
    <property type="match status" value="1"/>
</dbReference>
<organism evidence="8 9">
    <name type="scientific">Treponema pallidum subsp. pertenue (strain Gauthier)</name>
    <dbReference type="NCBI Taxonomy" id="491080"/>
    <lineage>
        <taxon>Bacteria</taxon>
        <taxon>Pseudomonadati</taxon>
        <taxon>Spirochaetota</taxon>
        <taxon>Spirochaetia</taxon>
        <taxon>Spirochaetales</taxon>
        <taxon>Treponemataceae</taxon>
        <taxon>Treponema</taxon>
    </lineage>
</organism>
<dbReference type="GO" id="GO:0005737">
    <property type="term" value="C:cytoplasm"/>
    <property type="evidence" value="ECO:0007669"/>
    <property type="project" value="UniProtKB-ARBA"/>
</dbReference>
<evidence type="ECO:0000256" key="5">
    <source>
        <dbReference type="ARBA" id="ARBA00035104"/>
    </source>
</evidence>
<comment type="similarity">
    <text evidence="1 7">Belongs to the bacterial ribosomal protein bS6 family.</text>
</comment>
<evidence type="ECO:0000256" key="7">
    <source>
        <dbReference type="HAMAP-Rule" id="MF_00360"/>
    </source>
</evidence>
<dbReference type="InterPro" id="IPR000529">
    <property type="entry name" value="Ribosomal_bS6"/>
</dbReference>
<sequence length="93" mass="10916">MRTYELMAVFSAHEDLFLQGSTAVRALLQENDAVIAREDHIGERELAYPLKKQKRGRYLLFIVQCEPGKVRELDHKLRLRHDLLTHLFVRVDS</sequence>
<name>A0AAU8PL58_TREPG</name>
<evidence type="ECO:0000256" key="4">
    <source>
        <dbReference type="ARBA" id="ARBA00023274"/>
    </source>
</evidence>
<dbReference type="PANTHER" id="PTHR21011">
    <property type="entry name" value="MITOCHONDRIAL 28S RIBOSOMAL PROTEIN S6"/>
    <property type="match status" value="1"/>
</dbReference>